<dbReference type="InterPro" id="IPR001138">
    <property type="entry name" value="Zn2Cys6_DnaBD"/>
</dbReference>
<evidence type="ECO:0000256" key="1">
    <source>
        <dbReference type="SAM" id="MobiDB-lite"/>
    </source>
</evidence>
<evidence type="ECO:0000313" key="2">
    <source>
        <dbReference type="EMBL" id="QGN15622.1"/>
    </source>
</evidence>
<feature type="region of interest" description="Disordered" evidence="1">
    <location>
        <begin position="125"/>
        <end position="239"/>
    </location>
</feature>
<evidence type="ECO:0000313" key="3">
    <source>
        <dbReference type="Proteomes" id="UP000422736"/>
    </source>
</evidence>
<feature type="region of interest" description="Disordered" evidence="1">
    <location>
        <begin position="28"/>
        <end position="52"/>
    </location>
</feature>
<gene>
    <name evidence="2" type="primary">SUT2</name>
    <name evidence="2" type="ORF">FIM1_2315</name>
</gene>
<feature type="compositionally biased region" description="Low complexity" evidence="1">
    <location>
        <begin position="160"/>
        <end position="210"/>
    </location>
</feature>
<sequence length="397" mass="42681">MSSITINNCNGASLPPLLLPRTVYNHGSQQSAGRDGFSGYSYPPSEHNASPTTAAAATHGKSYAKIKVGTNYSYNYTTANSSSSLASLVRIPQQYNGISTPVTANSSLDNLANLASVAVESLESRNRSLKRSYNEEPLASHVSVRRADRRNSRKYSFRMSPPSAAASGPNSGTNSETTSGATSGVSSRASSRASSRVTSRGTSRSSSSSRSRSKSPLLSGMFVANSPSTSANEDSKEDSLPINITGAKVIASSKCKRQRTGPSCDVCRSKKIKCDAMVVVIWQDASLLSSCNREDSLHRPFSIEDCSSSLLLKMPTEIRSQLSEHKDMSLVRHVDKLISFTSCSSCSKKKDCECNFSKGFTRNDIAVFSSLNKKLGKRNSLGDFTVQDYLDVGYSLD</sequence>
<accession>A0ABX6EX09</accession>
<organism evidence="2 3">
    <name type="scientific">Kluyveromyces marxianus</name>
    <name type="common">Yeast</name>
    <name type="synonym">Candida kefyr</name>
    <dbReference type="NCBI Taxonomy" id="4911"/>
    <lineage>
        <taxon>Eukaryota</taxon>
        <taxon>Fungi</taxon>
        <taxon>Dikarya</taxon>
        <taxon>Ascomycota</taxon>
        <taxon>Saccharomycotina</taxon>
        <taxon>Saccharomycetes</taxon>
        <taxon>Saccharomycetales</taxon>
        <taxon>Saccharomycetaceae</taxon>
        <taxon>Kluyveromyces</taxon>
    </lineage>
</organism>
<proteinExistence type="predicted"/>
<dbReference type="EMBL" id="CP015056">
    <property type="protein sequence ID" value="QGN15622.1"/>
    <property type="molecule type" value="Genomic_DNA"/>
</dbReference>
<dbReference type="Proteomes" id="UP000422736">
    <property type="component" value="Chromosome 3"/>
</dbReference>
<protein>
    <submittedName>
        <fullName evidence="2">Protein SUT2</fullName>
    </submittedName>
</protein>
<dbReference type="InterPro" id="IPR036864">
    <property type="entry name" value="Zn2-C6_fun-type_DNA-bd_sf"/>
</dbReference>
<dbReference type="SUPFAM" id="SSF57701">
    <property type="entry name" value="Zn2/Cys6 DNA-binding domain"/>
    <property type="match status" value="1"/>
</dbReference>
<name>A0ABX6EX09_KLUMA</name>
<reference evidence="2 3" key="1">
    <citation type="submission" date="2016-03" db="EMBL/GenBank/DDBJ databases">
        <title>How can Kluyveromyces marxianus grow so fast - potential evolutionary course in Saccharomyces Complex revealed by comparative genomics.</title>
        <authorList>
            <person name="Mo W."/>
            <person name="Lu W."/>
            <person name="Yang X."/>
            <person name="Qi J."/>
            <person name="Lv H."/>
        </authorList>
    </citation>
    <scope>NUCLEOTIDE SEQUENCE [LARGE SCALE GENOMIC DNA]</scope>
    <source>
        <strain evidence="2 3">FIM1</strain>
    </source>
</reference>
<dbReference type="CDD" id="cd00067">
    <property type="entry name" value="GAL4"/>
    <property type="match status" value="1"/>
</dbReference>
<reference evidence="2 3" key="2">
    <citation type="submission" date="2019-11" db="EMBL/GenBank/DDBJ databases">
        <authorList>
            <person name="Lu H."/>
        </authorList>
    </citation>
    <scope>NUCLEOTIDE SEQUENCE [LARGE SCALE GENOMIC DNA]</scope>
    <source>
        <strain evidence="2 3">FIM1</strain>
    </source>
</reference>
<keyword evidence="3" id="KW-1185">Reference proteome</keyword>